<dbReference type="Proteomes" id="UP000719412">
    <property type="component" value="Unassembled WGS sequence"/>
</dbReference>
<evidence type="ECO:0000256" key="13">
    <source>
        <dbReference type="ARBA" id="ARBA00023140"/>
    </source>
</evidence>
<dbReference type="SUPFAM" id="SSF57850">
    <property type="entry name" value="RING/U-box"/>
    <property type="match status" value="1"/>
</dbReference>
<evidence type="ECO:0000256" key="11">
    <source>
        <dbReference type="ARBA" id="ARBA00022989"/>
    </source>
</evidence>
<dbReference type="GO" id="GO:0008270">
    <property type="term" value="F:zinc ion binding"/>
    <property type="evidence" value="ECO:0007669"/>
    <property type="project" value="UniProtKB-KW"/>
</dbReference>
<comment type="function">
    <text evidence="15">Component of a retrotranslocation channel required for peroxisome organization by mediating export of the PEX5 receptor from peroxisomes to the cytosol, thereby promoting PEX5 recycling.</text>
</comment>
<dbReference type="AlphaFoldDB" id="A0A8J6HFF9"/>
<sequence length="324" mass="37450">MAENAANFTFTSQNRPSLFEVIASRSLDDTLHPALQKVALFLATNFPKNFNWLGKYYDETFLALNCALQYGYLKNYDSTFSENFYGLQRVLDDGAPLSRHHRRISLLFAVLLPYFKRKLDEKASLYRLENADGCLRNNFEGRFKKLLIFSHSTFEVTWGLLTVYNYVKYMSYQTDAQLPILALIKVKLAYGDPVPEEPSFWATLLKGHFADLWQLNVLKNAITSTFEIMAFFLQFLQAWRAQQSNYSMTALPTVPPPVPDGKARNYQNKCPICLQHWKIPTVLPVSGYVFCFPCILRYLRENQKCPVTNLPAKPLDIVRLYDNE</sequence>
<keyword evidence="18" id="KW-1185">Reference proteome</keyword>
<evidence type="ECO:0000256" key="7">
    <source>
        <dbReference type="ARBA" id="ARBA00022723"/>
    </source>
</evidence>
<gene>
    <name evidence="17" type="ORF">GEV33_009045</name>
</gene>
<dbReference type="GO" id="GO:1990429">
    <property type="term" value="C:peroxisomal importomer complex"/>
    <property type="evidence" value="ECO:0007669"/>
    <property type="project" value="TreeGrafter"/>
</dbReference>
<dbReference type="InterPro" id="IPR017375">
    <property type="entry name" value="PEX12"/>
</dbReference>
<reference evidence="17" key="2">
    <citation type="submission" date="2021-08" db="EMBL/GenBank/DDBJ databases">
        <authorList>
            <person name="Eriksson T."/>
        </authorList>
    </citation>
    <scope>NUCLEOTIDE SEQUENCE</scope>
    <source>
        <strain evidence="17">Stoneville</strain>
        <tissue evidence="17">Whole head</tissue>
    </source>
</reference>
<dbReference type="GO" id="GO:0016558">
    <property type="term" value="P:protein import into peroxisome matrix"/>
    <property type="evidence" value="ECO:0007669"/>
    <property type="project" value="UniProtKB-UniRule"/>
</dbReference>
<name>A0A8J6HFF9_TENMO</name>
<organism evidence="17 18">
    <name type="scientific">Tenebrio molitor</name>
    <name type="common">Yellow mealworm beetle</name>
    <dbReference type="NCBI Taxonomy" id="7067"/>
    <lineage>
        <taxon>Eukaryota</taxon>
        <taxon>Metazoa</taxon>
        <taxon>Ecdysozoa</taxon>
        <taxon>Arthropoda</taxon>
        <taxon>Hexapoda</taxon>
        <taxon>Insecta</taxon>
        <taxon>Pterygota</taxon>
        <taxon>Neoptera</taxon>
        <taxon>Endopterygota</taxon>
        <taxon>Coleoptera</taxon>
        <taxon>Polyphaga</taxon>
        <taxon>Cucujiformia</taxon>
        <taxon>Tenebrionidae</taxon>
        <taxon>Tenebrio</taxon>
    </lineage>
</organism>
<dbReference type="CDD" id="cd16451">
    <property type="entry name" value="mRING_PEX12"/>
    <property type="match status" value="1"/>
</dbReference>
<dbReference type="InterPro" id="IPR001841">
    <property type="entry name" value="Znf_RING"/>
</dbReference>
<keyword evidence="9" id="KW-0862">Zinc</keyword>
<evidence type="ECO:0000313" key="18">
    <source>
        <dbReference type="Proteomes" id="UP000719412"/>
    </source>
</evidence>
<protein>
    <recommendedName>
        <fullName evidence="4 15">Peroxisome assembly protein 12</fullName>
    </recommendedName>
    <alternativeName>
        <fullName evidence="14 15">Peroxin-12</fullName>
    </alternativeName>
</protein>
<dbReference type="Pfam" id="PF04757">
    <property type="entry name" value="Pex2_Pex12"/>
    <property type="match status" value="1"/>
</dbReference>
<reference evidence="17" key="1">
    <citation type="journal article" date="2020" name="J Insects Food Feed">
        <title>The yellow mealworm (Tenebrio molitor) genome: a resource for the emerging insects as food and feed industry.</title>
        <authorList>
            <person name="Eriksson T."/>
            <person name="Andere A."/>
            <person name="Kelstrup H."/>
            <person name="Emery V."/>
            <person name="Picard C."/>
        </authorList>
    </citation>
    <scope>NUCLEOTIDE SEQUENCE</scope>
    <source>
        <strain evidence="17">Stoneville</strain>
        <tissue evidence="17">Whole head</tissue>
    </source>
</reference>
<accession>A0A8J6HFF9</accession>
<keyword evidence="7" id="KW-0479">Metal-binding</keyword>
<keyword evidence="8" id="KW-0863">Zinc-finger</keyword>
<evidence type="ECO:0000256" key="14">
    <source>
        <dbReference type="ARBA" id="ARBA00029692"/>
    </source>
</evidence>
<feature type="domain" description="RING-type" evidence="16">
    <location>
        <begin position="270"/>
        <end position="308"/>
    </location>
</feature>
<keyword evidence="11" id="KW-1133">Transmembrane helix</keyword>
<evidence type="ECO:0000256" key="15">
    <source>
        <dbReference type="PIRNR" id="PIRNR038074"/>
    </source>
</evidence>
<evidence type="ECO:0000256" key="4">
    <source>
        <dbReference type="ARBA" id="ARBA00018980"/>
    </source>
</evidence>
<evidence type="ECO:0000256" key="6">
    <source>
        <dbReference type="ARBA" id="ARBA00022692"/>
    </source>
</evidence>
<keyword evidence="13 15" id="KW-0576">Peroxisome</keyword>
<dbReference type="PANTHER" id="PTHR12888:SF0">
    <property type="entry name" value="PEROXISOME ASSEMBLY PROTEIN 12"/>
    <property type="match status" value="1"/>
</dbReference>
<dbReference type="GO" id="GO:0004842">
    <property type="term" value="F:ubiquitin-protein transferase activity"/>
    <property type="evidence" value="ECO:0007669"/>
    <property type="project" value="TreeGrafter"/>
</dbReference>
<dbReference type="EMBL" id="JABDTM020024977">
    <property type="protein sequence ID" value="KAH0813749.1"/>
    <property type="molecule type" value="Genomic_DNA"/>
</dbReference>
<evidence type="ECO:0000256" key="3">
    <source>
        <dbReference type="ARBA" id="ARBA00008704"/>
    </source>
</evidence>
<evidence type="ECO:0000256" key="1">
    <source>
        <dbReference type="ARBA" id="ARBA00004585"/>
    </source>
</evidence>
<keyword evidence="6" id="KW-0812">Transmembrane</keyword>
<evidence type="ECO:0000256" key="12">
    <source>
        <dbReference type="ARBA" id="ARBA00023136"/>
    </source>
</evidence>
<evidence type="ECO:0000259" key="16">
    <source>
        <dbReference type="SMART" id="SM00184"/>
    </source>
</evidence>
<evidence type="ECO:0000256" key="8">
    <source>
        <dbReference type="ARBA" id="ARBA00022771"/>
    </source>
</evidence>
<dbReference type="InterPro" id="IPR006845">
    <property type="entry name" value="Pex_N"/>
</dbReference>
<proteinExistence type="inferred from homology"/>
<keyword evidence="12 15" id="KW-0472">Membrane</keyword>
<comment type="caution">
    <text evidence="17">The sequence shown here is derived from an EMBL/GenBank/DDBJ whole genome shotgun (WGS) entry which is preliminary data.</text>
</comment>
<dbReference type="PIRSF" id="PIRSF038074">
    <property type="entry name" value="Peroxisome_assembly_p12"/>
    <property type="match status" value="1"/>
</dbReference>
<dbReference type="Pfam" id="PF13923">
    <property type="entry name" value="zf-C3HC4_2"/>
    <property type="match status" value="1"/>
</dbReference>
<dbReference type="GO" id="GO:0006513">
    <property type="term" value="P:protein monoubiquitination"/>
    <property type="evidence" value="ECO:0007669"/>
    <property type="project" value="TreeGrafter"/>
</dbReference>
<dbReference type="FunFam" id="3.30.40.10:FF:000634">
    <property type="entry name" value="Peroxisome assembly protein 12"/>
    <property type="match status" value="1"/>
</dbReference>
<evidence type="ECO:0000256" key="5">
    <source>
        <dbReference type="ARBA" id="ARBA00022448"/>
    </source>
</evidence>
<dbReference type="Gene3D" id="3.30.40.10">
    <property type="entry name" value="Zinc/RING finger domain, C3HC4 (zinc finger)"/>
    <property type="match status" value="1"/>
</dbReference>
<comment type="subcellular location">
    <subcellularLocation>
        <location evidence="1">Peroxisome membrane</location>
        <topology evidence="1">Multi-pass membrane protein</topology>
    </subcellularLocation>
</comment>
<keyword evidence="10" id="KW-0653">Protein transport</keyword>
<dbReference type="GO" id="GO:0005778">
    <property type="term" value="C:peroxisomal membrane"/>
    <property type="evidence" value="ECO:0007669"/>
    <property type="project" value="UniProtKB-SubCell"/>
</dbReference>
<evidence type="ECO:0000256" key="2">
    <source>
        <dbReference type="ARBA" id="ARBA00004906"/>
    </source>
</evidence>
<dbReference type="InterPro" id="IPR013083">
    <property type="entry name" value="Znf_RING/FYVE/PHD"/>
</dbReference>
<evidence type="ECO:0000256" key="10">
    <source>
        <dbReference type="ARBA" id="ARBA00022927"/>
    </source>
</evidence>
<comment type="similarity">
    <text evidence="3 15">Belongs to the pex2/pex10/pex12 family.</text>
</comment>
<evidence type="ECO:0000313" key="17">
    <source>
        <dbReference type="EMBL" id="KAH0813749.1"/>
    </source>
</evidence>
<comment type="pathway">
    <text evidence="2">Protein modification; protein ubiquitination.</text>
</comment>
<dbReference type="PANTHER" id="PTHR12888">
    <property type="entry name" value="PEROXISOME ASSEMBLY PROTEIN 12 PEROXIN-12"/>
    <property type="match status" value="1"/>
</dbReference>
<evidence type="ECO:0000256" key="9">
    <source>
        <dbReference type="ARBA" id="ARBA00022833"/>
    </source>
</evidence>
<dbReference type="SMART" id="SM00184">
    <property type="entry name" value="RING"/>
    <property type="match status" value="1"/>
</dbReference>
<keyword evidence="5" id="KW-0813">Transport</keyword>